<dbReference type="EMBL" id="BGPR01009554">
    <property type="protein sequence ID" value="GBN40789.1"/>
    <property type="molecule type" value="Genomic_DNA"/>
</dbReference>
<dbReference type="OrthoDB" id="6437659at2759"/>
<evidence type="ECO:0000313" key="2">
    <source>
        <dbReference type="Proteomes" id="UP000499080"/>
    </source>
</evidence>
<name>A0A4Y2NQ80_ARAVE</name>
<protein>
    <recommendedName>
        <fullName evidence="3">RNase H type-1 domain-containing protein</fullName>
    </recommendedName>
</protein>
<gene>
    <name evidence="1" type="ORF">AVEN_30924_1</name>
</gene>
<evidence type="ECO:0000313" key="1">
    <source>
        <dbReference type="EMBL" id="GBN40789.1"/>
    </source>
</evidence>
<organism evidence="1 2">
    <name type="scientific">Araneus ventricosus</name>
    <name type="common">Orbweaver spider</name>
    <name type="synonym">Epeira ventricosa</name>
    <dbReference type="NCBI Taxonomy" id="182803"/>
    <lineage>
        <taxon>Eukaryota</taxon>
        <taxon>Metazoa</taxon>
        <taxon>Ecdysozoa</taxon>
        <taxon>Arthropoda</taxon>
        <taxon>Chelicerata</taxon>
        <taxon>Arachnida</taxon>
        <taxon>Araneae</taxon>
        <taxon>Araneomorphae</taxon>
        <taxon>Entelegynae</taxon>
        <taxon>Araneoidea</taxon>
        <taxon>Araneidae</taxon>
        <taxon>Araneus</taxon>
    </lineage>
</organism>
<reference evidence="1 2" key="1">
    <citation type="journal article" date="2019" name="Sci. Rep.">
        <title>Orb-weaving spider Araneus ventricosus genome elucidates the spidroin gene catalogue.</title>
        <authorList>
            <person name="Kono N."/>
            <person name="Nakamura H."/>
            <person name="Ohtoshi R."/>
            <person name="Moran D.A.P."/>
            <person name="Shinohara A."/>
            <person name="Yoshida Y."/>
            <person name="Fujiwara M."/>
            <person name="Mori M."/>
            <person name="Tomita M."/>
            <person name="Arakawa K."/>
        </authorList>
    </citation>
    <scope>NUCLEOTIDE SEQUENCE [LARGE SCALE GENOMIC DNA]</scope>
</reference>
<dbReference type="AlphaFoldDB" id="A0A4Y2NQ80"/>
<accession>A0A4Y2NQ80</accession>
<keyword evidence="2" id="KW-1185">Reference proteome</keyword>
<comment type="caution">
    <text evidence="1">The sequence shown here is derived from an EMBL/GenBank/DDBJ whole genome shotgun (WGS) entry which is preliminary data.</text>
</comment>
<proteinExistence type="predicted"/>
<sequence>MPQGGKFPSIRTPIKVYKDGSKINDQTGSAYCAISNEAITKTWKAMLSPTNTVFQAEMLAFNQPSSGPSLQTKKSTSGATVSLASKNLNPFL</sequence>
<evidence type="ECO:0008006" key="3">
    <source>
        <dbReference type="Google" id="ProtNLM"/>
    </source>
</evidence>
<dbReference type="Proteomes" id="UP000499080">
    <property type="component" value="Unassembled WGS sequence"/>
</dbReference>